<dbReference type="EMBL" id="VIRM01000036">
    <property type="protein sequence ID" value="TQS18075.1"/>
    <property type="molecule type" value="Genomic_DNA"/>
</dbReference>
<evidence type="ECO:0000313" key="2">
    <source>
        <dbReference type="Proteomes" id="UP000316541"/>
    </source>
</evidence>
<sequence>AEGVPILVITEPDGEVRKLPADRTVIEADRERQG</sequence>
<protein>
    <submittedName>
        <fullName evidence="1">GntR family transcriptional regulator</fullName>
    </submittedName>
</protein>
<comment type="caution">
    <text evidence="1">The sequence shown here is derived from an EMBL/GenBank/DDBJ whole genome shotgun (WGS) entry which is preliminary data.</text>
</comment>
<dbReference type="Proteomes" id="UP000316541">
    <property type="component" value="Unassembled WGS sequence"/>
</dbReference>
<dbReference type="AlphaFoldDB" id="A0A544YMS4"/>
<feature type="non-terminal residue" evidence="1">
    <location>
        <position position="1"/>
    </location>
</feature>
<reference evidence="1 2" key="1">
    <citation type="submission" date="2019-07" db="EMBL/GenBank/DDBJ databases">
        <title>Microbispora hainanensis DSM 45428.</title>
        <authorList>
            <person name="Thawai C."/>
        </authorList>
    </citation>
    <scope>NUCLEOTIDE SEQUENCE [LARGE SCALE GENOMIC DNA]</scope>
    <source>
        <strain evidence="1 2">DSM 45428</strain>
    </source>
</reference>
<gene>
    <name evidence="1" type="ORF">FLX08_25835</name>
</gene>
<proteinExistence type="predicted"/>
<name>A0A544YMS4_9ACTN</name>
<accession>A0A544YMS4</accession>
<organism evidence="1 2">
    <name type="scientific">Microbispora hainanensis</name>
    <dbReference type="NCBI Taxonomy" id="568844"/>
    <lineage>
        <taxon>Bacteria</taxon>
        <taxon>Bacillati</taxon>
        <taxon>Actinomycetota</taxon>
        <taxon>Actinomycetes</taxon>
        <taxon>Streptosporangiales</taxon>
        <taxon>Streptosporangiaceae</taxon>
        <taxon>Microbispora</taxon>
    </lineage>
</organism>
<evidence type="ECO:0000313" key="1">
    <source>
        <dbReference type="EMBL" id="TQS18075.1"/>
    </source>
</evidence>